<feature type="non-terminal residue" evidence="1">
    <location>
        <position position="76"/>
    </location>
</feature>
<dbReference type="AlphaFoldDB" id="A0A5J4P8V9"/>
<dbReference type="EMBL" id="SNRY01010356">
    <property type="protein sequence ID" value="KAA6305866.1"/>
    <property type="molecule type" value="Genomic_DNA"/>
</dbReference>
<accession>A0A5J4P8V9</accession>
<protein>
    <submittedName>
        <fullName evidence="1">Uncharacterized protein</fullName>
    </submittedName>
</protein>
<organism evidence="1">
    <name type="scientific">termite gut metagenome</name>
    <dbReference type="NCBI Taxonomy" id="433724"/>
    <lineage>
        <taxon>unclassified sequences</taxon>
        <taxon>metagenomes</taxon>
        <taxon>organismal metagenomes</taxon>
    </lineage>
</organism>
<gene>
    <name evidence="1" type="ORF">EZS27_042478</name>
</gene>
<proteinExistence type="predicted"/>
<sequence length="76" mass="8135">MITIKDITGASVEVTDLDAAIRQCRLCKDSPYKMASCPIAISYAVSPTTKVSCGLEFVFSRIDSAMSGAGFLFFTS</sequence>
<evidence type="ECO:0000313" key="1">
    <source>
        <dbReference type="EMBL" id="KAA6305866.1"/>
    </source>
</evidence>
<reference evidence="1" key="1">
    <citation type="submission" date="2019-03" db="EMBL/GenBank/DDBJ databases">
        <title>Single cell metagenomics reveals metabolic interactions within the superorganism composed of flagellate Streblomastix strix and complex community of Bacteroidetes bacteria on its surface.</title>
        <authorList>
            <person name="Treitli S.C."/>
            <person name="Kolisko M."/>
            <person name="Husnik F."/>
            <person name="Keeling P."/>
            <person name="Hampl V."/>
        </authorList>
    </citation>
    <scope>NUCLEOTIDE SEQUENCE</scope>
    <source>
        <strain evidence="1">STM</strain>
    </source>
</reference>
<name>A0A5J4P8V9_9ZZZZ</name>
<comment type="caution">
    <text evidence="1">The sequence shown here is derived from an EMBL/GenBank/DDBJ whole genome shotgun (WGS) entry which is preliminary data.</text>
</comment>